<gene>
    <name evidence="8" type="ORF">LOTGIDRAFT_115163</name>
</gene>
<dbReference type="PANTHER" id="PTHR24060">
    <property type="entry name" value="METABOTROPIC GLUTAMATE RECEPTOR"/>
    <property type="match status" value="1"/>
</dbReference>
<feature type="non-terminal residue" evidence="8">
    <location>
        <position position="222"/>
    </location>
</feature>
<dbReference type="GeneID" id="20231186"/>
<dbReference type="PRINTS" id="PR00248">
    <property type="entry name" value="GPCRMGR"/>
</dbReference>
<dbReference type="OMA" id="WIGAIRI"/>
<evidence type="ECO:0000256" key="5">
    <source>
        <dbReference type="ARBA" id="ARBA00023170"/>
    </source>
</evidence>
<keyword evidence="4" id="KW-0472">Membrane</keyword>
<keyword evidence="5" id="KW-0675">Receptor</keyword>
<accession>V4A0C8</accession>
<dbReference type="Proteomes" id="UP000030746">
    <property type="component" value="Unassembled WGS sequence"/>
</dbReference>
<dbReference type="GO" id="GO:0004930">
    <property type="term" value="F:G protein-coupled receptor activity"/>
    <property type="evidence" value="ECO:0007669"/>
    <property type="project" value="InterPro"/>
</dbReference>
<dbReference type="SUPFAM" id="SSF53822">
    <property type="entry name" value="Periplasmic binding protein-like I"/>
    <property type="match status" value="1"/>
</dbReference>
<dbReference type="InterPro" id="IPR001828">
    <property type="entry name" value="ANF_lig-bd_rcpt"/>
</dbReference>
<name>V4A0C8_LOTGI</name>
<dbReference type="GO" id="GO:0016020">
    <property type="term" value="C:membrane"/>
    <property type="evidence" value="ECO:0007669"/>
    <property type="project" value="UniProtKB-SubCell"/>
</dbReference>
<evidence type="ECO:0000256" key="1">
    <source>
        <dbReference type="ARBA" id="ARBA00004141"/>
    </source>
</evidence>
<dbReference type="EMBL" id="KB201305">
    <property type="protein sequence ID" value="ESO97268.1"/>
    <property type="molecule type" value="Genomic_DNA"/>
</dbReference>
<dbReference type="Pfam" id="PF01094">
    <property type="entry name" value="ANF_receptor"/>
    <property type="match status" value="1"/>
</dbReference>
<dbReference type="AlphaFoldDB" id="V4A0C8"/>
<dbReference type="CTD" id="20231186"/>
<feature type="domain" description="Receptor ligand binding region" evidence="7">
    <location>
        <begin position="5"/>
        <end position="206"/>
    </location>
</feature>
<dbReference type="InterPro" id="IPR028082">
    <property type="entry name" value="Peripla_BP_I"/>
</dbReference>
<dbReference type="OrthoDB" id="6143034at2759"/>
<keyword evidence="6" id="KW-0325">Glycoprotein</keyword>
<evidence type="ECO:0000256" key="3">
    <source>
        <dbReference type="ARBA" id="ARBA00022989"/>
    </source>
</evidence>
<dbReference type="HOGENOM" id="CLU_084301_0_0_1"/>
<proteinExistence type="predicted"/>
<dbReference type="InterPro" id="IPR050726">
    <property type="entry name" value="mGluR"/>
</dbReference>
<dbReference type="InterPro" id="IPR000337">
    <property type="entry name" value="GPCR_3"/>
</dbReference>
<comment type="subcellular location">
    <subcellularLocation>
        <location evidence="1">Membrane</location>
        <topology evidence="1">Multi-pass membrane protein</topology>
    </subcellularLocation>
</comment>
<dbReference type="STRING" id="225164.V4A0C8"/>
<reference evidence="8 9" key="1">
    <citation type="journal article" date="2013" name="Nature">
        <title>Insights into bilaterian evolution from three spiralian genomes.</title>
        <authorList>
            <person name="Simakov O."/>
            <person name="Marletaz F."/>
            <person name="Cho S.J."/>
            <person name="Edsinger-Gonzales E."/>
            <person name="Havlak P."/>
            <person name="Hellsten U."/>
            <person name="Kuo D.H."/>
            <person name="Larsson T."/>
            <person name="Lv J."/>
            <person name="Arendt D."/>
            <person name="Savage R."/>
            <person name="Osoegawa K."/>
            <person name="de Jong P."/>
            <person name="Grimwood J."/>
            <person name="Chapman J.A."/>
            <person name="Shapiro H."/>
            <person name="Aerts A."/>
            <person name="Otillar R.P."/>
            <person name="Terry A.Y."/>
            <person name="Boore J.L."/>
            <person name="Grigoriev I.V."/>
            <person name="Lindberg D.R."/>
            <person name="Seaver E.C."/>
            <person name="Weisblat D.A."/>
            <person name="Putnam N.H."/>
            <person name="Rokhsar D.S."/>
        </authorList>
    </citation>
    <scope>NUCLEOTIDE SEQUENCE [LARGE SCALE GENOMIC DNA]</scope>
</reference>
<evidence type="ECO:0000259" key="7">
    <source>
        <dbReference type="Pfam" id="PF01094"/>
    </source>
</evidence>
<protein>
    <recommendedName>
        <fullName evidence="7">Receptor ligand binding region domain-containing protein</fullName>
    </recommendedName>
</protein>
<organism evidence="8 9">
    <name type="scientific">Lottia gigantea</name>
    <name type="common">Giant owl limpet</name>
    <dbReference type="NCBI Taxonomy" id="225164"/>
    <lineage>
        <taxon>Eukaryota</taxon>
        <taxon>Metazoa</taxon>
        <taxon>Spiralia</taxon>
        <taxon>Lophotrochozoa</taxon>
        <taxon>Mollusca</taxon>
        <taxon>Gastropoda</taxon>
        <taxon>Patellogastropoda</taxon>
        <taxon>Lottioidea</taxon>
        <taxon>Lottiidae</taxon>
        <taxon>Lottia</taxon>
    </lineage>
</organism>
<evidence type="ECO:0000256" key="4">
    <source>
        <dbReference type="ARBA" id="ARBA00023136"/>
    </source>
</evidence>
<evidence type="ECO:0000256" key="2">
    <source>
        <dbReference type="ARBA" id="ARBA00022692"/>
    </source>
</evidence>
<dbReference type="KEGG" id="lgi:LOTGIDRAFT_115163"/>
<dbReference type="RefSeq" id="XP_009051874.1">
    <property type="nucleotide sequence ID" value="XM_009053626.1"/>
</dbReference>
<dbReference type="Gene3D" id="3.40.50.2300">
    <property type="match status" value="1"/>
</dbReference>
<keyword evidence="3" id="KW-1133">Transmembrane helix</keyword>
<keyword evidence="2" id="KW-0812">Transmembrane</keyword>
<evidence type="ECO:0000313" key="9">
    <source>
        <dbReference type="Proteomes" id="UP000030746"/>
    </source>
</evidence>
<evidence type="ECO:0000256" key="6">
    <source>
        <dbReference type="ARBA" id="ARBA00023180"/>
    </source>
</evidence>
<sequence>MAAHSSQLTFPIAELMNIFKRPLIGYATTSVSLSDKRLHPYFLRTVPPDDIQVVLMLQVMKQFGWDYASIIYTNSGYGISARDALIRQAAFANLKTCVGVGHALAYSTSLTEVEEILVSLSQKVGSRVVILFTDPAHSRLILQATKNKGLTGRFVWLASDYWANSMEIVQGYEEEAVGALTVQIRSEFVQSFNNFMMNLNMTNRNGIPDDWFEEFYQTIHKC</sequence>
<evidence type="ECO:0000313" key="8">
    <source>
        <dbReference type="EMBL" id="ESO97268.1"/>
    </source>
</evidence>
<keyword evidence="9" id="KW-1185">Reference proteome</keyword>
<dbReference type="FunFam" id="3.40.50.2300:FF:000145">
    <property type="entry name" value="Glutamate receptor, metabotropic"/>
    <property type="match status" value="1"/>
</dbReference>